<protein>
    <submittedName>
        <fullName evidence="1">Transcriptional regulator</fullName>
    </submittedName>
</protein>
<comment type="caution">
    <text evidence="1">The sequence shown here is derived from an EMBL/GenBank/DDBJ whole genome shotgun (WGS) entry which is preliminary data.</text>
</comment>
<sequence>NASKILRALRKLTGKNVDYTDFWA</sequence>
<evidence type="ECO:0000313" key="2">
    <source>
        <dbReference type="Proteomes" id="UP000305524"/>
    </source>
</evidence>
<dbReference type="EMBL" id="SZOD01000101">
    <property type="protein sequence ID" value="TKI86707.1"/>
    <property type="molecule type" value="Genomic_DNA"/>
</dbReference>
<evidence type="ECO:0000313" key="1">
    <source>
        <dbReference type="EMBL" id="TKI86707.1"/>
    </source>
</evidence>
<name>A0A4U3AFA8_BACMY</name>
<organism evidence="1 2">
    <name type="scientific">Bacillus mycoides</name>
    <dbReference type="NCBI Taxonomy" id="1405"/>
    <lineage>
        <taxon>Bacteria</taxon>
        <taxon>Bacillati</taxon>
        <taxon>Bacillota</taxon>
        <taxon>Bacilli</taxon>
        <taxon>Bacillales</taxon>
        <taxon>Bacillaceae</taxon>
        <taxon>Bacillus</taxon>
        <taxon>Bacillus cereus group</taxon>
    </lineage>
</organism>
<feature type="non-terminal residue" evidence="1">
    <location>
        <position position="1"/>
    </location>
</feature>
<dbReference type="Proteomes" id="UP000305524">
    <property type="component" value="Unassembled WGS sequence"/>
</dbReference>
<gene>
    <name evidence="1" type="ORF">FC701_04795</name>
</gene>
<accession>A0A4U3AFA8</accession>
<proteinExistence type="predicted"/>
<dbReference type="AlphaFoldDB" id="A0A4U3AFA8"/>
<reference evidence="1 2" key="1">
    <citation type="journal article" date="2019" name="Environ. Microbiol.">
        <title>An active ?-lactamase is a part of an orchestrated cell wall stress resistance network of Bacillus subtilis and related rhizosphere species.</title>
        <authorList>
            <person name="Bucher T."/>
            <person name="Keren-Paz A."/>
            <person name="Hausser J."/>
            <person name="Olender T."/>
            <person name="Cytryn E."/>
            <person name="Kolodkin-Gal I."/>
        </authorList>
    </citation>
    <scope>NUCLEOTIDE SEQUENCE [LARGE SCALE GENOMIC DNA]</scope>
    <source>
        <strain evidence="1 2">I186</strain>
    </source>
</reference>